<feature type="transmembrane region" description="Helical" evidence="7">
    <location>
        <begin position="129"/>
        <end position="153"/>
    </location>
</feature>
<comment type="subcellular location">
    <subcellularLocation>
        <location evidence="1">Cell membrane</location>
        <topology evidence="1">Multi-pass membrane protein</topology>
    </subcellularLocation>
</comment>
<feature type="transmembrane region" description="Helical" evidence="7">
    <location>
        <begin position="165"/>
        <end position="196"/>
    </location>
</feature>
<dbReference type="PANTHER" id="PTHR43663">
    <property type="entry name" value="CHROMATE TRANSPORT PROTEIN-RELATED"/>
    <property type="match status" value="1"/>
</dbReference>
<dbReference type="GO" id="GO:0005886">
    <property type="term" value="C:plasma membrane"/>
    <property type="evidence" value="ECO:0007669"/>
    <property type="project" value="UniProtKB-SubCell"/>
</dbReference>
<dbReference type="InterPro" id="IPR052518">
    <property type="entry name" value="CHR_Transporter"/>
</dbReference>
<dbReference type="Pfam" id="PF02417">
    <property type="entry name" value="Chromate_transp"/>
    <property type="match status" value="1"/>
</dbReference>
<evidence type="ECO:0000256" key="5">
    <source>
        <dbReference type="ARBA" id="ARBA00022989"/>
    </source>
</evidence>
<gene>
    <name evidence="8" type="ORF">SAMN05216231_1123</name>
</gene>
<dbReference type="EMBL" id="FNKD01000001">
    <property type="protein sequence ID" value="SDQ24577.1"/>
    <property type="molecule type" value="Genomic_DNA"/>
</dbReference>
<dbReference type="PANTHER" id="PTHR43663:SF1">
    <property type="entry name" value="CHROMATE TRANSPORTER"/>
    <property type="match status" value="1"/>
</dbReference>
<protein>
    <submittedName>
        <fullName evidence="8">Chromate transporter</fullName>
    </submittedName>
</protein>
<keyword evidence="9" id="KW-1185">Reference proteome</keyword>
<evidence type="ECO:0000256" key="1">
    <source>
        <dbReference type="ARBA" id="ARBA00004651"/>
    </source>
</evidence>
<evidence type="ECO:0000256" key="7">
    <source>
        <dbReference type="SAM" id="Phobius"/>
    </source>
</evidence>
<evidence type="ECO:0000313" key="9">
    <source>
        <dbReference type="Proteomes" id="UP000199444"/>
    </source>
</evidence>
<keyword evidence="5 7" id="KW-1133">Transmembrane helix</keyword>
<keyword evidence="3" id="KW-1003">Cell membrane</keyword>
<feature type="transmembrane region" description="Helical" evidence="7">
    <location>
        <begin position="93"/>
        <end position="117"/>
    </location>
</feature>
<sequence>MIVFITNGILLQHKIQSRTGGIPLQQWHLFIAFFRVGMLGYGGGPGSIPLIHKEVVDKYEWMSDEDFGDLLALANTLPGPIATKLAGYIGHRVSGLVGMINAVLATIIPTIILMIILLSSLSSIKDVGWVQGMTAAVIPVVAMMLAVLTLQFFDKARKGMGWTQTLVMSAVIFILFQFLNVHPGIIIVVLILIALLKKDTPPADKGGATQ</sequence>
<reference evidence="8 9" key="1">
    <citation type="submission" date="2016-10" db="EMBL/GenBank/DDBJ databases">
        <authorList>
            <person name="de Groot N.N."/>
        </authorList>
    </citation>
    <scope>NUCLEOTIDE SEQUENCE [LARGE SCALE GENOMIC DNA]</scope>
    <source>
        <strain evidence="8 9">CGMCC 1.10449</strain>
    </source>
</reference>
<dbReference type="AlphaFoldDB" id="A0A1H0ZAV9"/>
<dbReference type="InterPro" id="IPR003370">
    <property type="entry name" value="Chromate_transpt"/>
</dbReference>
<dbReference type="Proteomes" id="UP000199444">
    <property type="component" value="Unassembled WGS sequence"/>
</dbReference>
<evidence type="ECO:0000313" key="8">
    <source>
        <dbReference type="EMBL" id="SDQ24577.1"/>
    </source>
</evidence>
<evidence type="ECO:0000256" key="2">
    <source>
        <dbReference type="ARBA" id="ARBA00005262"/>
    </source>
</evidence>
<evidence type="ECO:0000256" key="3">
    <source>
        <dbReference type="ARBA" id="ARBA00022475"/>
    </source>
</evidence>
<comment type="similarity">
    <text evidence="2">Belongs to the chromate ion transporter (CHR) (TC 2.A.51) family.</text>
</comment>
<keyword evidence="4 7" id="KW-0812">Transmembrane</keyword>
<keyword evidence="6 7" id="KW-0472">Membrane</keyword>
<accession>A0A1H0ZAV9</accession>
<dbReference type="GO" id="GO:0015109">
    <property type="term" value="F:chromate transmembrane transporter activity"/>
    <property type="evidence" value="ECO:0007669"/>
    <property type="project" value="InterPro"/>
</dbReference>
<name>A0A1H0ZAV9_9BACI</name>
<organism evidence="8 9">
    <name type="scientific">Virgibacillus salinus</name>
    <dbReference type="NCBI Taxonomy" id="553311"/>
    <lineage>
        <taxon>Bacteria</taxon>
        <taxon>Bacillati</taxon>
        <taxon>Bacillota</taxon>
        <taxon>Bacilli</taxon>
        <taxon>Bacillales</taxon>
        <taxon>Bacillaceae</taxon>
        <taxon>Virgibacillus</taxon>
    </lineage>
</organism>
<dbReference type="STRING" id="553311.SAMN05216231_1123"/>
<evidence type="ECO:0000256" key="4">
    <source>
        <dbReference type="ARBA" id="ARBA00022692"/>
    </source>
</evidence>
<evidence type="ECO:0000256" key="6">
    <source>
        <dbReference type="ARBA" id="ARBA00023136"/>
    </source>
</evidence>
<proteinExistence type="inferred from homology"/>